<dbReference type="FunFam" id="3.30.565.10:FF:000006">
    <property type="entry name" value="Sensor histidine kinase WalK"/>
    <property type="match status" value="1"/>
</dbReference>
<dbReference type="SMART" id="SM00388">
    <property type="entry name" value="HisKA"/>
    <property type="match status" value="1"/>
</dbReference>
<dbReference type="InterPro" id="IPR004358">
    <property type="entry name" value="Sig_transdc_His_kin-like_C"/>
</dbReference>
<dbReference type="InterPro" id="IPR003661">
    <property type="entry name" value="HisK_dim/P_dom"/>
</dbReference>
<dbReference type="CDD" id="cd06225">
    <property type="entry name" value="HAMP"/>
    <property type="match status" value="1"/>
</dbReference>
<keyword evidence="13" id="KW-0812">Transmembrane</keyword>
<keyword evidence="4" id="KW-1003">Cell membrane</keyword>
<evidence type="ECO:0000259" key="14">
    <source>
        <dbReference type="PROSITE" id="PS50109"/>
    </source>
</evidence>
<dbReference type="PROSITE" id="PS50109">
    <property type="entry name" value="HIS_KIN"/>
    <property type="match status" value="1"/>
</dbReference>
<sequence>MRKQSLFRKLFSTYAAVILGSFLVFGAAYIIQFHYTLYDDFEQRHADIRESVESQLQTADRYGWSLDEREESLSAVLSGSDYEAELLDSGSEAASGYWTGGELHYEVVSPFDEGYLRTVFTGLEHDYIRAVTAIAGTIGGVLMLAAGMVWVVSRRLADPLREMSRAASAVSGGDFSVRVEEHGPLEISRLGRSLNQMGEELAETEQLRKAFLANVTHDLRSPLTSIKGFLTALEDGTIPDERRPYYFTLMRGETERLIKLVHDLLDLTKLEGGRIELDCAPVALKPALERVLETAGPELGSRRTVLTGETEAVVWGDRERLDQVWINLLANAAAFSPENSTITLTLTEHRESVSVSIRDEGSGMTKEALEQMWDRFYKADSSRSGKAGTGIGLSIVRSLTELHGGTVSADSSVGEGTTVTVTLPKA</sequence>
<evidence type="ECO:0000256" key="4">
    <source>
        <dbReference type="ARBA" id="ARBA00022475"/>
    </source>
</evidence>
<dbReference type="GO" id="GO:0030295">
    <property type="term" value="F:protein kinase activator activity"/>
    <property type="evidence" value="ECO:0007669"/>
    <property type="project" value="TreeGrafter"/>
</dbReference>
<dbReference type="Gene3D" id="3.30.565.10">
    <property type="entry name" value="Histidine kinase-like ATPase, C-terminal domain"/>
    <property type="match status" value="1"/>
</dbReference>
<keyword evidence="17" id="KW-1185">Reference proteome</keyword>
<reference evidence="16 17" key="1">
    <citation type="submission" date="2020-03" db="EMBL/GenBank/DDBJ databases">
        <title>Assessment of the enzymatic potential of alkaline-tolerant lipase obtained from Bacillus luteus H11 (technogenic soil) for the bioremediation of saline soils contaminated with petroleum substances.</title>
        <authorList>
            <person name="Kalwasinska A."/>
        </authorList>
    </citation>
    <scope>NUCLEOTIDE SEQUENCE [LARGE SCALE GENOMIC DNA]</scope>
    <source>
        <strain evidence="16 17">H11</strain>
    </source>
</reference>
<organism evidence="16 17">
    <name type="scientific">Alkalicoccus luteus</name>
    <dbReference type="NCBI Taxonomy" id="1237094"/>
    <lineage>
        <taxon>Bacteria</taxon>
        <taxon>Bacillati</taxon>
        <taxon>Bacillota</taxon>
        <taxon>Bacilli</taxon>
        <taxon>Bacillales</taxon>
        <taxon>Bacillaceae</taxon>
        <taxon>Alkalicoccus</taxon>
    </lineage>
</organism>
<feature type="domain" description="Histidine kinase" evidence="14">
    <location>
        <begin position="214"/>
        <end position="426"/>
    </location>
</feature>
<evidence type="ECO:0000256" key="11">
    <source>
        <dbReference type="ARBA" id="ARBA00023136"/>
    </source>
</evidence>
<dbReference type="InterPro" id="IPR036890">
    <property type="entry name" value="HATPase_C_sf"/>
</dbReference>
<dbReference type="PROSITE" id="PS50885">
    <property type="entry name" value="HAMP"/>
    <property type="match status" value="1"/>
</dbReference>
<keyword evidence="10" id="KW-0902">Two-component regulatory system</keyword>
<evidence type="ECO:0000313" key="17">
    <source>
        <dbReference type="Proteomes" id="UP000752012"/>
    </source>
</evidence>
<dbReference type="GO" id="GO:0007234">
    <property type="term" value="P:osmosensory signaling via phosphorelay pathway"/>
    <property type="evidence" value="ECO:0007669"/>
    <property type="project" value="TreeGrafter"/>
</dbReference>
<feature type="transmembrane region" description="Helical" evidence="13">
    <location>
        <begin position="127"/>
        <end position="152"/>
    </location>
</feature>
<dbReference type="Pfam" id="PF02518">
    <property type="entry name" value="HATPase_c"/>
    <property type="match status" value="1"/>
</dbReference>
<dbReference type="Pfam" id="PF00512">
    <property type="entry name" value="HisKA"/>
    <property type="match status" value="1"/>
</dbReference>
<feature type="region of interest" description="Disordered" evidence="12">
    <location>
        <begin position="407"/>
        <end position="426"/>
    </location>
</feature>
<dbReference type="EMBL" id="JAATHJ010000001">
    <property type="protein sequence ID" value="NJP36116.1"/>
    <property type="molecule type" value="Genomic_DNA"/>
</dbReference>
<name>A0A969PKY9_9BACI</name>
<dbReference type="GO" id="GO:0005886">
    <property type="term" value="C:plasma membrane"/>
    <property type="evidence" value="ECO:0007669"/>
    <property type="project" value="UniProtKB-SubCell"/>
</dbReference>
<evidence type="ECO:0000256" key="12">
    <source>
        <dbReference type="SAM" id="MobiDB-lite"/>
    </source>
</evidence>
<dbReference type="InterPro" id="IPR050351">
    <property type="entry name" value="BphY/WalK/GraS-like"/>
</dbReference>
<dbReference type="SUPFAM" id="SSF55874">
    <property type="entry name" value="ATPase domain of HSP90 chaperone/DNA topoisomerase II/histidine kinase"/>
    <property type="match status" value="1"/>
</dbReference>
<dbReference type="Gene3D" id="6.10.340.10">
    <property type="match status" value="1"/>
</dbReference>
<evidence type="ECO:0000256" key="13">
    <source>
        <dbReference type="SAM" id="Phobius"/>
    </source>
</evidence>
<dbReference type="Gene3D" id="1.10.287.130">
    <property type="match status" value="1"/>
</dbReference>
<dbReference type="SUPFAM" id="SSF158472">
    <property type="entry name" value="HAMP domain-like"/>
    <property type="match status" value="1"/>
</dbReference>
<evidence type="ECO:0000256" key="9">
    <source>
        <dbReference type="ARBA" id="ARBA00022840"/>
    </source>
</evidence>
<keyword evidence="6" id="KW-0808">Transferase</keyword>
<dbReference type="Pfam" id="PF00672">
    <property type="entry name" value="HAMP"/>
    <property type="match status" value="1"/>
</dbReference>
<dbReference type="InterPro" id="IPR005467">
    <property type="entry name" value="His_kinase_dom"/>
</dbReference>
<dbReference type="SMART" id="SM00387">
    <property type="entry name" value="HATPase_c"/>
    <property type="match status" value="1"/>
</dbReference>
<dbReference type="AlphaFoldDB" id="A0A969PKY9"/>
<dbReference type="GO" id="GO:0005524">
    <property type="term" value="F:ATP binding"/>
    <property type="evidence" value="ECO:0007669"/>
    <property type="project" value="UniProtKB-KW"/>
</dbReference>
<feature type="transmembrane region" description="Helical" evidence="13">
    <location>
        <begin position="12"/>
        <end position="31"/>
    </location>
</feature>
<keyword evidence="11 13" id="KW-0472">Membrane</keyword>
<evidence type="ECO:0000256" key="3">
    <source>
        <dbReference type="ARBA" id="ARBA00012438"/>
    </source>
</evidence>
<dbReference type="Proteomes" id="UP000752012">
    <property type="component" value="Unassembled WGS sequence"/>
</dbReference>
<evidence type="ECO:0000256" key="1">
    <source>
        <dbReference type="ARBA" id="ARBA00000085"/>
    </source>
</evidence>
<accession>A0A969PKY9</accession>
<evidence type="ECO:0000256" key="6">
    <source>
        <dbReference type="ARBA" id="ARBA00022679"/>
    </source>
</evidence>
<dbReference type="CDD" id="cd00082">
    <property type="entry name" value="HisKA"/>
    <property type="match status" value="1"/>
</dbReference>
<comment type="caution">
    <text evidence="16">The sequence shown here is derived from an EMBL/GenBank/DDBJ whole genome shotgun (WGS) entry which is preliminary data.</text>
</comment>
<keyword evidence="9" id="KW-0067">ATP-binding</keyword>
<keyword evidence="13" id="KW-1133">Transmembrane helix</keyword>
<dbReference type="InterPro" id="IPR036097">
    <property type="entry name" value="HisK_dim/P_sf"/>
</dbReference>
<dbReference type="PANTHER" id="PTHR42878:SF7">
    <property type="entry name" value="SENSOR HISTIDINE KINASE GLRK"/>
    <property type="match status" value="1"/>
</dbReference>
<evidence type="ECO:0000256" key="8">
    <source>
        <dbReference type="ARBA" id="ARBA00022777"/>
    </source>
</evidence>
<dbReference type="GO" id="GO:0000155">
    <property type="term" value="F:phosphorelay sensor kinase activity"/>
    <property type="evidence" value="ECO:0007669"/>
    <property type="project" value="InterPro"/>
</dbReference>
<dbReference type="FunFam" id="1.10.287.130:FF:000001">
    <property type="entry name" value="Two-component sensor histidine kinase"/>
    <property type="match status" value="1"/>
</dbReference>
<keyword evidence="8 16" id="KW-0418">Kinase</keyword>
<evidence type="ECO:0000313" key="16">
    <source>
        <dbReference type="EMBL" id="NJP36116.1"/>
    </source>
</evidence>
<dbReference type="SMART" id="SM00304">
    <property type="entry name" value="HAMP"/>
    <property type="match status" value="1"/>
</dbReference>
<gene>
    <name evidence="16" type="ORF">HCN83_00755</name>
</gene>
<keyword evidence="5" id="KW-0597">Phosphoprotein</keyword>
<feature type="compositionally biased region" description="Low complexity" evidence="12">
    <location>
        <begin position="417"/>
        <end position="426"/>
    </location>
</feature>
<dbReference type="RefSeq" id="WP_168004395.1">
    <property type="nucleotide sequence ID" value="NZ_JAATHJ010000001.1"/>
</dbReference>
<dbReference type="EC" id="2.7.13.3" evidence="3"/>
<comment type="catalytic activity">
    <reaction evidence="1">
        <text>ATP + protein L-histidine = ADP + protein N-phospho-L-histidine.</text>
        <dbReference type="EC" id="2.7.13.3"/>
    </reaction>
</comment>
<dbReference type="InterPro" id="IPR003594">
    <property type="entry name" value="HATPase_dom"/>
</dbReference>
<dbReference type="PANTHER" id="PTHR42878">
    <property type="entry name" value="TWO-COMPONENT HISTIDINE KINASE"/>
    <property type="match status" value="1"/>
</dbReference>
<protein>
    <recommendedName>
        <fullName evidence="3">histidine kinase</fullName>
        <ecNumber evidence="3">2.7.13.3</ecNumber>
    </recommendedName>
</protein>
<comment type="subcellular location">
    <subcellularLocation>
        <location evidence="2">Cell membrane</location>
        <topology evidence="2">Multi-pass membrane protein</topology>
    </subcellularLocation>
</comment>
<dbReference type="InterPro" id="IPR003660">
    <property type="entry name" value="HAMP_dom"/>
</dbReference>
<keyword evidence="7" id="KW-0547">Nucleotide-binding</keyword>
<evidence type="ECO:0000256" key="7">
    <source>
        <dbReference type="ARBA" id="ARBA00022741"/>
    </source>
</evidence>
<dbReference type="GO" id="GO:0000156">
    <property type="term" value="F:phosphorelay response regulator activity"/>
    <property type="evidence" value="ECO:0007669"/>
    <property type="project" value="TreeGrafter"/>
</dbReference>
<proteinExistence type="predicted"/>
<evidence type="ECO:0000256" key="5">
    <source>
        <dbReference type="ARBA" id="ARBA00022553"/>
    </source>
</evidence>
<evidence type="ECO:0000256" key="2">
    <source>
        <dbReference type="ARBA" id="ARBA00004651"/>
    </source>
</evidence>
<dbReference type="PRINTS" id="PR00344">
    <property type="entry name" value="BCTRLSENSOR"/>
</dbReference>
<evidence type="ECO:0000256" key="10">
    <source>
        <dbReference type="ARBA" id="ARBA00023012"/>
    </source>
</evidence>
<feature type="domain" description="HAMP" evidence="15">
    <location>
        <begin position="154"/>
        <end position="206"/>
    </location>
</feature>
<dbReference type="SUPFAM" id="SSF47384">
    <property type="entry name" value="Homodimeric domain of signal transducing histidine kinase"/>
    <property type="match status" value="1"/>
</dbReference>
<evidence type="ECO:0000259" key="15">
    <source>
        <dbReference type="PROSITE" id="PS50885"/>
    </source>
</evidence>